<gene>
    <name evidence="2" type="ORF">BDEG_28383</name>
</gene>
<evidence type="ECO:0000313" key="2">
    <source>
        <dbReference type="EMBL" id="OAJ45226.1"/>
    </source>
</evidence>
<feature type="region of interest" description="Disordered" evidence="1">
    <location>
        <begin position="151"/>
        <end position="185"/>
    </location>
</feature>
<evidence type="ECO:0000313" key="3">
    <source>
        <dbReference type="Proteomes" id="UP000077115"/>
    </source>
</evidence>
<dbReference type="STRING" id="403673.A0A177WZ40"/>
<sequence length="185" mass="20406">MTITTADHTMFEKFKLAQVHQCCEQLNSELPPVAYQIITMTDSLFIWVGQGDDAVNSTSHSQDQQQSAVETGRLEQLAVAMLHGSQTISSTLLCPTLEGHSENIAKRLASRFKMQVFMSMGLGIMYEQTLPLIERRLHVLLREAIDSSASGSVSIQDTQHHSLAAKSESDHAKTLTTSETTTVSR</sequence>
<evidence type="ECO:0000256" key="1">
    <source>
        <dbReference type="SAM" id="MobiDB-lite"/>
    </source>
</evidence>
<dbReference type="EMBL" id="DS022315">
    <property type="protein sequence ID" value="OAJ45226.1"/>
    <property type="molecule type" value="Genomic_DNA"/>
</dbReference>
<reference evidence="2 3" key="2">
    <citation type="submission" date="2016-05" db="EMBL/GenBank/DDBJ databases">
        <title>Lineage-specific infection strategies underlie the spectrum of fungal disease in amphibians.</title>
        <authorList>
            <person name="Cuomo C.A."/>
            <person name="Farrer R.A."/>
            <person name="James T."/>
            <person name="Longcore J."/>
            <person name="Birren B."/>
        </authorList>
    </citation>
    <scope>NUCLEOTIDE SEQUENCE [LARGE SCALE GENOMIC DNA]</scope>
    <source>
        <strain evidence="2 3">JEL423</strain>
    </source>
</reference>
<protein>
    <recommendedName>
        <fullName evidence="4">Proteasome assembly chaperone 3</fullName>
    </recommendedName>
</protein>
<dbReference type="PANTHER" id="PTHR33559">
    <property type="entry name" value="PROTEASOME ASSEMBLY CHAPERONE 4"/>
    <property type="match status" value="1"/>
</dbReference>
<dbReference type="VEuPathDB" id="FungiDB:BDEG_28383"/>
<organism evidence="2 3">
    <name type="scientific">Batrachochytrium dendrobatidis (strain JEL423)</name>
    <dbReference type="NCBI Taxonomy" id="403673"/>
    <lineage>
        <taxon>Eukaryota</taxon>
        <taxon>Fungi</taxon>
        <taxon>Fungi incertae sedis</taxon>
        <taxon>Chytridiomycota</taxon>
        <taxon>Chytridiomycota incertae sedis</taxon>
        <taxon>Chytridiomycetes</taxon>
        <taxon>Rhizophydiales</taxon>
        <taxon>Rhizophydiales incertae sedis</taxon>
        <taxon>Batrachochytrium</taxon>
    </lineage>
</organism>
<dbReference type="Pfam" id="PF16093">
    <property type="entry name" value="PAC4"/>
    <property type="match status" value="1"/>
</dbReference>
<accession>A0A177WZ40</accession>
<feature type="compositionally biased region" description="Low complexity" evidence="1">
    <location>
        <begin position="174"/>
        <end position="185"/>
    </location>
</feature>
<dbReference type="PANTHER" id="PTHR33559:SF1">
    <property type="entry name" value="PROTEASOME ASSEMBLY CHAPERONE 4"/>
    <property type="match status" value="1"/>
</dbReference>
<dbReference type="InterPro" id="IPR032157">
    <property type="entry name" value="PAC4"/>
</dbReference>
<dbReference type="GO" id="GO:0043248">
    <property type="term" value="P:proteasome assembly"/>
    <property type="evidence" value="ECO:0007669"/>
    <property type="project" value="InterPro"/>
</dbReference>
<dbReference type="Proteomes" id="UP000077115">
    <property type="component" value="Unassembled WGS sequence"/>
</dbReference>
<dbReference type="OrthoDB" id="368507at2759"/>
<dbReference type="AlphaFoldDB" id="A0A177WZ40"/>
<name>A0A177WZ40_BATDL</name>
<proteinExistence type="predicted"/>
<evidence type="ECO:0008006" key="4">
    <source>
        <dbReference type="Google" id="ProtNLM"/>
    </source>
</evidence>
<reference evidence="2 3" key="1">
    <citation type="submission" date="2006-10" db="EMBL/GenBank/DDBJ databases">
        <title>The Genome Sequence of Batrachochytrium dendrobatidis JEL423.</title>
        <authorList>
            <consortium name="The Broad Institute Genome Sequencing Platform"/>
            <person name="Birren B."/>
            <person name="Lander E."/>
            <person name="Galagan J."/>
            <person name="Cuomo C."/>
            <person name="Devon K."/>
            <person name="Jaffe D."/>
            <person name="Butler J."/>
            <person name="Alvarez P."/>
            <person name="Gnerre S."/>
            <person name="Grabherr M."/>
            <person name="Kleber M."/>
            <person name="Mauceli E."/>
            <person name="Brockman W."/>
            <person name="Young S."/>
            <person name="LaButti K."/>
            <person name="Sykes S."/>
            <person name="DeCaprio D."/>
            <person name="Crawford M."/>
            <person name="Koehrsen M."/>
            <person name="Engels R."/>
            <person name="Montgomery P."/>
            <person name="Pearson M."/>
            <person name="Howarth C."/>
            <person name="Larson L."/>
            <person name="White J."/>
            <person name="O'Leary S."/>
            <person name="Kodira C."/>
            <person name="Zeng Q."/>
            <person name="Yandava C."/>
            <person name="Alvarado L."/>
            <person name="Longcore J."/>
            <person name="James T."/>
        </authorList>
    </citation>
    <scope>NUCLEOTIDE SEQUENCE [LARGE SCALE GENOMIC DNA]</scope>
    <source>
        <strain evidence="2 3">JEL423</strain>
    </source>
</reference>